<dbReference type="GO" id="GO:0016137">
    <property type="term" value="P:glycoside metabolic process"/>
    <property type="evidence" value="ECO:0007669"/>
    <property type="project" value="UniProtKB-ARBA"/>
</dbReference>
<sequence>MAQAPEGPGLVTRSVLAVGAHPDDIELGCGGALAAHRAAGDAVTMLVVTGGQSGPGATAGRRAEAEAAACSLDCLLIWGNLVDCAVNADAATIALIERALEQTRADVVYVHAPDDSHQDHRAVAAATVSAARHVRRVLHYRSPSTTRFEPSVYVDIATHLDRKLDALSCHRSQVESSAMVDPEVVAASARHFGAQARVRYAEAFVPGRFVWDLAPLPVLPDDLVGAGDYLMTRTAA</sequence>
<dbReference type="Proteomes" id="UP000590511">
    <property type="component" value="Unassembled WGS sequence"/>
</dbReference>
<evidence type="ECO:0000313" key="2">
    <source>
        <dbReference type="EMBL" id="MBB4750098.1"/>
    </source>
</evidence>
<accession>A0A7W7HGG5</accession>
<dbReference type="RefSeq" id="WP_188122314.1">
    <property type="nucleotide sequence ID" value="NZ_BOMP01000031.1"/>
</dbReference>
<gene>
    <name evidence="2" type="ORF">BJ964_004259</name>
</gene>
<protein>
    <submittedName>
        <fullName evidence="2">LmbE family N-acetylglucosaminyl deacetylase</fullName>
    </submittedName>
</protein>
<organism evidence="2 3">
    <name type="scientific">Actinoplanes lobatus</name>
    <dbReference type="NCBI Taxonomy" id="113568"/>
    <lineage>
        <taxon>Bacteria</taxon>
        <taxon>Bacillati</taxon>
        <taxon>Actinomycetota</taxon>
        <taxon>Actinomycetes</taxon>
        <taxon>Micromonosporales</taxon>
        <taxon>Micromonosporaceae</taxon>
        <taxon>Actinoplanes</taxon>
    </lineage>
</organism>
<comment type="caution">
    <text evidence="2">The sequence shown here is derived from an EMBL/GenBank/DDBJ whole genome shotgun (WGS) entry which is preliminary data.</text>
</comment>
<name>A0A7W7HGG5_9ACTN</name>
<dbReference type="GO" id="GO:0016811">
    <property type="term" value="F:hydrolase activity, acting on carbon-nitrogen (but not peptide) bonds, in linear amides"/>
    <property type="evidence" value="ECO:0007669"/>
    <property type="project" value="TreeGrafter"/>
</dbReference>
<dbReference type="Gene3D" id="3.40.50.10320">
    <property type="entry name" value="LmbE-like"/>
    <property type="match status" value="1"/>
</dbReference>
<dbReference type="AlphaFoldDB" id="A0A7W7HGG5"/>
<dbReference type="EMBL" id="JACHNC010000001">
    <property type="protein sequence ID" value="MBB4750098.1"/>
    <property type="molecule type" value="Genomic_DNA"/>
</dbReference>
<evidence type="ECO:0000256" key="1">
    <source>
        <dbReference type="ARBA" id="ARBA00022833"/>
    </source>
</evidence>
<keyword evidence="1" id="KW-0862">Zinc</keyword>
<proteinExistence type="predicted"/>
<dbReference type="SUPFAM" id="SSF102588">
    <property type="entry name" value="LmbE-like"/>
    <property type="match status" value="1"/>
</dbReference>
<evidence type="ECO:0000313" key="3">
    <source>
        <dbReference type="Proteomes" id="UP000590511"/>
    </source>
</evidence>
<dbReference type="PANTHER" id="PTHR12993:SF30">
    <property type="entry name" value="N-ACETYL-ALPHA-D-GLUCOSAMINYL L-MALATE DEACETYLASE 1"/>
    <property type="match status" value="1"/>
</dbReference>
<dbReference type="Pfam" id="PF02585">
    <property type="entry name" value="PIG-L"/>
    <property type="match status" value="1"/>
</dbReference>
<dbReference type="PANTHER" id="PTHR12993">
    <property type="entry name" value="N-ACETYLGLUCOSAMINYL-PHOSPHATIDYLINOSITOL DE-N-ACETYLASE-RELATED"/>
    <property type="match status" value="1"/>
</dbReference>
<dbReference type="InterPro" id="IPR003737">
    <property type="entry name" value="GlcNAc_PI_deacetylase-related"/>
</dbReference>
<dbReference type="InterPro" id="IPR024078">
    <property type="entry name" value="LmbE-like_dom_sf"/>
</dbReference>
<reference evidence="2 3" key="1">
    <citation type="submission" date="2020-08" db="EMBL/GenBank/DDBJ databases">
        <title>Sequencing the genomes of 1000 actinobacteria strains.</title>
        <authorList>
            <person name="Klenk H.-P."/>
        </authorList>
    </citation>
    <scope>NUCLEOTIDE SEQUENCE [LARGE SCALE GENOMIC DNA]</scope>
    <source>
        <strain evidence="2 3">DSM 43150</strain>
    </source>
</reference>